<dbReference type="InterPro" id="IPR025436">
    <property type="entry name" value="DUF4179"/>
</dbReference>
<organism evidence="4 5">
    <name type="scientific">Salinibacillus xinjiangensis</name>
    <dbReference type="NCBI Taxonomy" id="1229268"/>
    <lineage>
        <taxon>Bacteria</taxon>
        <taxon>Bacillati</taxon>
        <taxon>Bacillota</taxon>
        <taxon>Bacilli</taxon>
        <taxon>Bacillales</taxon>
        <taxon>Bacillaceae</taxon>
        <taxon>Salinibacillus</taxon>
    </lineage>
</organism>
<proteinExistence type="predicted"/>
<keyword evidence="2" id="KW-0472">Membrane</keyword>
<name>A0A6G1XA45_9BACI</name>
<evidence type="ECO:0000313" key="4">
    <source>
        <dbReference type="EMBL" id="MRG87817.1"/>
    </source>
</evidence>
<evidence type="ECO:0000256" key="1">
    <source>
        <dbReference type="SAM" id="MobiDB-lite"/>
    </source>
</evidence>
<accession>A0A6G1XA45</accession>
<dbReference type="Gene3D" id="2.60.40.1630">
    <property type="entry name" value="bacillus anthracis domain"/>
    <property type="match status" value="1"/>
</dbReference>
<keyword evidence="5" id="KW-1185">Reference proteome</keyword>
<protein>
    <submittedName>
        <fullName evidence="4">DUF4179 domain-containing protein</fullName>
    </submittedName>
</protein>
<evidence type="ECO:0000313" key="5">
    <source>
        <dbReference type="Proteomes" id="UP000480185"/>
    </source>
</evidence>
<dbReference type="Pfam" id="PF13786">
    <property type="entry name" value="DUF4179"/>
    <property type="match status" value="1"/>
</dbReference>
<gene>
    <name evidence="4" type="ORF">GH754_16250</name>
</gene>
<dbReference type="AlphaFoldDB" id="A0A6G1XA45"/>
<keyword evidence="2" id="KW-0812">Transmembrane</keyword>
<dbReference type="OrthoDB" id="2961302at2"/>
<dbReference type="Proteomes" id="UP000480185">
    <property type="component" value="Unassembled WGS sequence"/>
</dbReference>
<keyword evidence="2" id="KW-1133">Transmembrane helix</keyword>
<sequence>MEVNVMTEIERRLREEKQRIDEQETPKELEDRLRSALTHTSNTKRRKPVMWKIIAAFFLAAILLSYNYPALAYYGKQILGFDEVVSGTLQDLNEAGKGQVIEESITLEKGVTFTVNGVITDENRLVLYYTFESEKGNAGDVSSYYQPAKLTGFLTNSHVQSGHGQVNSDGTELKGTFDFEPPSAFAKKLTLHFGGSEKTLEFHYDPFKALESRVVQDINQEVQVDSGRIKFESLTASPTQTVIKGTTNVKNLDQVMQPFGRISLWANGNKMDEMGRGVASSISGSTFELEFDALPQKLKSLNIKVDEFIGYEDLQAEVPLVEGTEVEVAGETVKVKQITVKEHQTEVTISTKESVTFDDVSLGNEPLSTTVGQSLKKKSNFIEKERTLVFETTTSAPSMFVGGMYYIKTYNEKVEITFE</sequence>
<reference evidence="4 5" key="1">
    <citation type="submission" date="2019-11" db="EMBL/GenBank/DDBJ databases">
        <authorList>
            <person name="Li J."/>
        </authorList>
    </citation>
    <scope>NUCLEOTIDE SEQUENCE [LARGE SCALE GENOMIC DNA]</scope>
    <source>
        <strain evidence="4 5">J4</strain>
    </source>
</reference>
<feature type="compositionally biased region" description="Basic and acidic residues" evidence="1">
    <location>
        <begin position="17"/>
        <end position="34"/>
    </location>
</feature>
<feature type="transmembrane region" description="Helical" evidence="2">
    <location>
        <begin position="49"/>
        <end position="68"/>
    </location>
</feature>
<evidence type="ECO:0000256" key="2">
    <source>
        <dbReference type="SAM" id="Phobius"/>
    </source>
</evidence>
<comment type="caution">
    <text evidence="4">The sequence shown here is derived from an EMBL/GenBank/DDBJ whole genome shotgun (WGS) entry which is preliminary data.</text>
</comment>
<feature type="region of interest" description="Disordered" evidence="1">
    <location>
        <begin position="17"/>
        <end position="36"/>
    </location>
</feature>
<dbReference type="EMBL" id="WJNH01000012">
    <property type="protein sequence ID" value="MRG87817.1"/>
    <property type="molecule type" value="Genomic_DNA"/>
</dbReference>
<evidence type="ECO:0000259" key="3">
    <source>
        <dbReference type="Pfam" id="PF13786"/>
    </source>
</evidence>
<feature type="domain" description="DUF4179" evidence="3">
    <location>
        <begin position="44"/>
        <end position="133"/>
    </location>
</feature>